<keyword evidence="1" id="KW-0472">Membrane</keyword>
<evidence type="ECO:0000256" key="1">
    <source>
        <dbReference type="SAM" id="Phobius"/>
    </source>
</evidence>
<keyword evidence="1" id="KW-0812">Transmembrane</keyword>
<feature type="transmembrane region" description="Helical" evidence="1">
    <location>
        <begin position="183"/>
        <end position="200"/>
    </location>
</feature>
<sequence length="211" mass="23852">MQDIKRSLLHSLLEVIVLSLLMMLPVITVYLDLTIGDRTITELSFVEVTQEFLLFISAVLFWVAVVREPHARGFMVLVAGLLSCMFIRELDYVFDQVVHGFWFYPAMLMAIGSILYAAINRATIPLPMAHFMGTRAYVFLAIGLLITLVFSRVFGSGNLVWKEALGSSYTAHFRSVIQEGLELFGYVFVFYGACLSRLHAGRQRNGMNPDR</sequence>
<dbReference type="RefSeq" id="WP_259054961.1">
    <property type="nucleotide sequence ID" value="NZ_JANUCT010000007.1"/>
</dbReference>
<reference evidence="2" key="1">
    <citation type="submission" date="2022-08" db="EMBL/GenBank/DDBJ databases">
        <title>Genomic Encyclopedia of Type Strains, Phase III (KMG-III): the genomes of soil and plant-associated and newly described type strains.</title>
        <authorList>
            <person name="Whitman W."/>
        </authorList>
    </citation>
    <scope>NUCLEOTIDE SEQUENCE</scope>
    <source>
        <strain evidence="2">HMT 1</strain>
    </source>
</reference>
<dbReference type="Proteomes" id="UP001204445">
    <property type="component" value="Unassembled WGS sequence"/>
</dbReference>
<evidence type="ECO:0000313" key="2">
    <source>
        <dbReference type="EMBL" id="MCS3903298.1"/>
    </source>
</evidence>
<proteinExistence type="predicted"/>
<feature type="transmembrane region" description="Helical" evidence="1">
    <location>
        <begin position="43"/>
        <end position="66"/>
    </location>
</feature>
<comment type="caution">
    <text evidence="2">The sequence shown here is derived from an EMBL/GenBank/DDBJ whole genome shotgun (WGS) entry which is preliminary data.</text>
</comment>
<keyword evidence="1" id="KW-1133">Transmembrane helix</keyword>
<feature type="transmembrane region" description="Helical" evidence="1">
    <location>
        <begin position="136"/>
        <end position="155"/>
    </location>
</feature>
<keyword evidence="3" id="KW-1185">Reference proteome</keyword>
<organism evidence="2 3">
    <name type="scientific">Methylohalomonas lacus</name>
    <dbReference type="NCBI Taxonomy" id="398773"/>
    <lineage>
        <taxon>Bacteria</taxon>
        <taxon>Pseudomonadati</taxon>
        <taxon>Pseudomonadota</taxon>
        <taxon>Gammaproteobacteria</taxon>
        <taxon>Methylohalomonadales</taxon>
        <taxon>Methylohalomonadaceae</taxon>
        <taxon>Methylohalomonas</taxon>
    </lineage>
</organism>
<feature type="transmembrane region" description="Helical" evidence="1">
    <location>
        <begin position="12"/>
        <end position="31"/>
    </location>
</feature>
<gene>
    <name evidence="2" type="ORF">J2T55_001318</name>
</gene>
<dbReference type="EMBL" id="JANUCT010000007">
    <property type="protein sequence ID" value="MCS3903298.1"/>
    <property type="molecule type" value="Genomic_DNA"/>
</dbReference>
<dbReference type="AlphaFoldDB" id="A0AAE3HMQ3"/>
<evidence type="ECO:0000313" key="3">
    <source>
        <dbReference type="Proteomes" id="UP001204445"/>
    </source>
</evidence>
<name>A0AAE3HMQ3_9GAMM</name>
<accession>A0AAE3HMQ3</accession>
<feature type="transmembrane region" description="Helical" evidence="1">
    <location>
        <begin position="73"/>
        <end position="90"/>
    </location>
</feature>
<feature type="transmembrane region" description="Helical" evidence="1">
    <location>
        <begin position="102"/>
        <end position="124"/>
    </location>
</feature>
<protein>
    <submittedName>
        <fullName evidence="2">Uncharacterized protein</fullName>
    </submittedName>
</protein>